<feature type="transmembrane region" description="Helical" evidence="1">
    <location>
        <begin position="111"/>
        <end position="129"/>
    </location>
</feature>
<keyword evidence="1" id="KW-0472">Membrane</keyword>
<name>A0ABZ2TC19_9RHOB</name>
<evidence type="ECO:0000313" key="2">
    <source>
        <dbReference type="EMBL" id="WYK17227.1"/>
    </source>
</evidence>
<keyword evidence="1" id="KW-1133">Transmembrane helix</keyword>
<protein>
    <recommendedName>
        <fullName evidence="4">DoxX family protein</fullName>
    </recommendedName>
</protein>
<dbReference type="RefSeq" id="WP_317057299.1">
    <property type="nucleotide sequence ID" value="NZ_CP146606.1"/>
</dbReference>
<keyword evidence="3" id="KW-1185">Reference proteome</keyword>
<reference evidence="2 3" key="1">
    <citation type="submission" date="2024-02" db="EMBL/GenBank/DDBJ databases">
        <title>Roseovarius strain W115 nov., isolated from a marine algae.</title>
        <authorList>
            <person name="Lee M.W."/>
            <person name="Lee J.K."/>
            <person name="Kim J.M."/>
            <person name="Choi D.G."/>
            <person name="Baek J.H."/>
            <person name="Bayburt H."/>
            <person name="Jung J.J."/>
            <person name="Han D.M."/>
            <person name="Jeon C.O."/>
        </authorList>
    </citation>
    <scope>NUCLEOTIDE SEQUENCE [LARGE SCALE GENOMIC DNA]</scope>
    <source>
        <strain evidence="2 3">W115</strain>
    </source>
</reference>
<dbReference type="EMBL" id="CP146606">
    <property type="protein sequence ID" value="WYK17227.1"/>
    <property type="molecule type" value="Genomic_DNA"/>
</dbReference>
<organism evidence="2 3">
    <name type="scientific">Roseovarius rhodophyticola</name>
    <dbReference type="NCBI Taxonomy" id="3080827"/>
    <lineage>
        <taxon>Bacteria</taxon>
        <taxon>Pseudomonadati</taxon>
        <taxon>Pseudomonadota</taxon>
        <taxon>Alphaproteobacteria</taxon>
        <taxon>Rhodobacterales</taxon>
        <taxon>Roseobacteraceae</taxon>
        <taxon>Roseovarius</taxon>
    </lineage>
</organism>
<dbReference type="Proteomes" id="UP001281305">
    <property type="component" value="Chromosome"/>
</dbReference>
<proteinExistence type="predicted"/>
<keyword evidence="1" id="KW-0812">Transmembrane</keyword>
<feature type="transmembrane region" description="Helical" evidence="1">
    <location>
        <begin position="58"/>
        <end position="78"/>
    </location>
</feature>
<evidence type="ECO:0008006" key="4">
    <source>
        <dbReference type="Google" id="ProtNLM"/>
    </source>
</evidence>
<accession>A0ABZ2TC19</accession>
<sequence>MSSPTSTAYALFALRMSLLIFMLMWAVFKIMTPASYGVTEGGSGIFGKFYGIELGEGLVYIIGVAQILFLLAFGAGVLKLFTTGGVFLMNLATLVVSLPSILTSLGGEGNLLFAASFPVLGASLALFLMRDQDTFLSFGASKPGT</sequence>
<gene>
    <name evidence="2" type="ORF">RZS32_012480</name>
</gene>
<feature type="transmembrane region" description="Helical" evidence="1">
    <location>
        <begin position="85"/>
        <end position="105"/>
    </location>
</feature>
<evidence type="ECO:0000256" key="1">
    <source>
        <dbReference type="SAM" id="Phobius"/>
    </source>
</evidence>
<feature type="transmembrane region" description="Helical" evidence="1">
    <location>
        <begin position="7"/>
        <end position="28"/>
    </location>
</feature>
<evidence type="ECO:0000313" key="3">
    <source>
        <dbReference type="Proteomes" id="UP001281305"/>
    </source>
</evidence>